<protein>
    <submittedName>
        <fullName evidence="1">Uncharacterized protein</fullName>
    </submittedName>
</protein>
<evidence type="ECO:0000313" key="1">
    <source>
        <dbReference type="EMBL" id="KFM23695.1"/>
    </source>
</evidence>
<dbReference type="Proteomes" id="UP000028924">
    <property type="component" value="Unassembled WGS sequence"/>
</dbReference>
<dbReference type="AlphaFoldDB" id="A0A087SD91"/>
<sequence>MPAMVGTPAEAQQSRWYAAGSVQSQGGSAAASEGWPLAAHHTHHPRILSCRSLQRFALTSYGCSFSFSTANW</sequence>
<dbReference type="RefSeq" id="XP_011396569.1">
    <property type="nucleotide sequence ID" value="XM_011398267.1"/>
</dbReference>
<dbReference type="EMBL" id="KL662096">
    <property type="protein sequence ID" value="KFM23695.1"/>
    <property type="molecule type" value="Genomic_DNA"/>
</dbReference>
<proteinExistence type="predicted"/>
<accession>A0A087SD91</accession>
<dbReference type="KEGG" id="apro:F751_3911"/>
<dbReference type="GeneID" id="23615302"/>
<gene>
    <name evidence="1" type="ORF">F751_3911</name>
</gene>
<name>A0A087SD91_AUXPR</name>
<keyword evidence="2" id="KW-1185">Reference proteome</keyword>
<evidence type="ECO:0000313" key="2">
    <source>
        <dbReference type="Proteomes" id="UP000028924"/>
    </source>
</evidence>
<reference evidence="1 2" key="1">
    <citation type="journal article" date="2014" name="BMC Genomics">
        <title>Oil accumulation mechanisms of the oleaginous microalga Chlorella protothecoides revealed through its genome, transcriptomes, and proteomes.</title>
        <authorList>
            <person name="Gao C."/>
            <person name="Wang Y."/>
            <person name="Shen Y."/>
            <person name="Yan D."/>
            <person name="He X."/>
            <person name="Dai J."/>
            <person name="Wu Q."/>
        </authorList>
    </citation>
    <scope>NUCLEOTIDE SEQUENCE [LARGE SCALE GENOMIC DNA]</scope>
    <source>
        <strain evidence="1 2">0710</strain>
    </source>
</reference>
<organism evidence="1 2">
    <name type="scientific">Auxenochlorella protothecoides</name>
    <name type="common">Green microalga</name>
    <name type="synonym">Chlorella protothecoides</name>
    <dbReference type="NCBI Taxonomy" id="3075"/>
    <lineage>
        <taxon>Eukaryota</taxon>
        <taxon>Viridiplantae</taxon>
        <taxon>Chlorophyta</taxon>
        <taxon>core chlorophytes</taxon>
        <taxon>Trebouxiophyceae</taxon>
        <taxon>Chlorellales</taxon>
        <taxon>Chlorellaceae</taxon>
        <taxon>Auxenochlorella</taxon>
    </lineage>
</organism>